<evidence type="ECO:0000313" key="1">
    <source>
        <dbReference type="EMBL" id="CAB4154101.1"/>
    </source>
</evidence>
<protein>
    <submittedName>
        <fullName evidence="1">Uncharacterized protein</fullName>
    </submittedName>
</protein>
<name>A0A6J5NAI6_9CAUD</name>
<sequence>MAHFAELNENNKVTQVIVVHNNELLDENGNELEQKGIDFCVNLFGGIWVQTSYNATIRKNYAGIGYIYDATRDAFIAPKCHEEATLDEATCQWNCTNEAHILT</sequence>
<dbReference type="EMBL" id="LR796609">
    <property type="protein sequence ID" value="CAB4154101.1"/>
    <property type="molecule type" value="Genomic_DNA"/>
</dbReference>
<organism evidence="1">
    <name type="scientific">uncultured Caudovirales phage</name>
    <dbReference type="NCBI Taxonomy" id="2100421"/>
    <lineage>
        <taxon>Viruses</taxon>
        <taxon>Duplodnaviria</taxon>
        <taxon>Heunggongvirae</taxon>
        <taxon>Uroviricota</taxon>
        <taxon>Caudoviricetes</taxon>
        <taxon>Peduoviridae</taxon>
        <taxon>Maltschvirus</taxon>
        <taxon>Maltschvirus maltsch</taxon>
    </lineage>
</organism>
<gene>
    <name evidence="1" type="ORF">UFOVP637_23</name>
</gene>
<proteinExistence type="predicted"/>
<reference evidence="1" key="1">
    <citation type="submission" date="2020-04" db="EMBL/GenBank/DDBJ databases">
        <authorList>
            <person name="Chiriac C."/>
            <person name="Salcher M."/>
            <person name="Ghai R."/>
            <person name="Kavagutti S V."/>
        </authorList>
    </citation>
    <scope>NUCLEOTIDE SEQUENCE</scope>
</reference>
<accession>A0A6J5NAI6</accession>